<organism evidence="2 3">
    <name type="scientific">Solea senegalensis</name>
    <name type="common">Senegalese sole</name>
    <dbReference type="NCBI Taxonomy" id="28829"/>
    <lineage>
        <taxon>Eukaryota</taxon>
        <taxon>Metazoa</taxon>
        <taxon>Chordata</taxon>
        <taxon>Craniata</taxon>
        <taxon>Vertebrata</taxon>
        <taxon>Euteleostomi</taxon>
        <taxon>Actinopterygii</taxon>
        <taxon>Neopterygii</taxon>
        <taxon>Teleostei</taxon>
        <taxon>Neoteleostei</taxon>
        <taxon>Acanthomorphata</taxon>
        <taxon>Carangaria</taxon>
        <taxon>Pleuronectiformes</taxon>
        <taxon>Pleuronectoidei</taxon>
        <taxon>Soleidae</taxon>
        <taxon>Solea</taxon>
    </lineage>
</organism>
<evidence type="ECO:0000313" key="3">
    <source>
        <dbReference type="Proteomes" id="UP000693946"/>
    </source>
</evidence>
<dbReference type="AlphaFoldDB" id="A0AAV6SEW7"/>
<dbReference type="Proteomes" id="UP000693946">
    <property type="component" value="Linkage Group LG13"/>
</dbReference>
<protein>
    <submittedName>
        <fullName evidence="2">Uncharacterized protein</fullName>
    </submittedName>
</protein>
<reference evidence="2 3" key="1">
    <citation type="journal article" date="2021" name="Sci. Rep.">
        <title>Chromosome anchoring in Senegalese sole (Solea senegalensis) reveals sex-associated markers and genome rearrangements in flatfish.</title>
        <authorList>
            <person name="Guerrero-Cozar I."/>
            <person name="Gomez-Garrido J."/>
            <person name="Berbel C."/>
            <person name="Martinez-Blanch J.F."/>
            <person name="Alioto T."/>
            <person name="Claros M.G."/>
            <person name="Gagnaire P.A."/>
            <person name="Manchado M."/>
        </authorList>
    </citation>
    <scope>NUCLEOTIDE SEQUENCE [LARGE SCALE GENOMIC DNA]</scope>
    <source>
        <strain evidence="2">Sse05_10M</strain>
    </source>
</reference>
<evidence type="ECO:0000313" key="2">
    <source>
        <dbReference type="EMBL" id="KAG7516356.1"/>
    </source>
</evidence>
<sequence length="81" mass="8730">MLVRTGRETFSGTAQDGDCGALVITTQVIETGNLDLWSCKESPPLYRRLQIQSYTIASVPTQSGDLGFGRESSSSTSTARK</sequence>
<gene>
    <name evidence="2" type="ORF">JOB18_029957</name>
</gene>
<keyword evidence="3" id="KW-1185">Reference proteome</keyword>
<comment type="caution">
    <text evidence="2">The sequence shown here is derived from an EMBL/GenBank/DDBJ whole genome shotgun (WGS) entry which is preliminary data.</text>
</comment>
<evidence type="ECO:0000256" key="1">
    <source>
        <dbReference type="SAM" id="MobiDB-lite"/>
    </source>
</evidence>
<accession>A0AAV6SEW7</accession>
<proteinExistence type="predicted"/>
<dbReference type="EMBL" id="JAGKHQ010000005">
    <property type="protein sequence ID" value="KAG7516356.1"/>
    <property type="molecule type" value="Genomic_DNA"/>
</dbReference>
<name>A0AAV6SEW7_SOLSE</name>
<feature type="compositionally biased region" description="Polar residues" evidence="1">
    <location>
        <begin position="71"/>
        <end position="81"/>
    </location>
</feature>
<feature type="region of interest" description="Disordered" evidence="1">
    <location>
        <begin position="60"/>
        <end position="81"/>
    </location>
</feature>